<dbReference type="RefSeq" id="WP_269579192.1">
    <property type="nucleotide sequence ID" value="NZ_CP114588.1"/>
</dbReference>
<proteinExistence type="predicted"/>
<dbReference type="AlphaFoldDB" id="A0AA47LRK8"/>
<dbReference type="EMBL" id="CP114588">
    <property type="protein sequence ID" value="WBA08854.1"/>
    <property type="molecule type" value="Genomic_DNA"/>
</dbReference>
<dbReference type="InterPro" id="IPR021344">
    <property type="entry name" value="DUF2970"/>
</dbReference>
<accession>A0AA47LRK8</accession>
<feature type="transmembrane region" description="Helical" evidence="1">
    <location>
        <begin position="39"/>
        <end position="61"/>
    </location>
</feature>
<name>A0AA47LRK8_9GAMM</name>
<keyword evidence="1" id="KW-0472">Membrane</keyword>
<protein>
    <submittedName>
        <fullName evidence="2">DUF2970 domain-containing protein</fullName>
    </submittedName>
</protein>
<keyword evidence="1" id="KW-1133">Transmembrane helix</keyword>
<dbReference type="Pfam" id="PF11174">
    <property type="entry name" value="DUF2970"/>
    <property type="match status" value="1"/>
</dbReference>
<dbReference type="Proteomes" id="UP001164748">
    <property type="component" value="Chromosome"/>
</dbReference>
<evidence type="ECO:0000256" key="1">
    <source>
        <dbReference type="SAM" id="Phobius"/>
    </source>
</evidence>
<sequence>MGSKPRLFDVMKSVIAALFGVQSQQNRERDFGHDSPAAYIITGVVMIGVFIAVLLALVSLVT</sequence>
<reference evidence="2" key="1">
    <citation type="submission" date="2022-09" db="EMBL/GenBank/DDBJ databases">
        <authorList>
            <person name="Li Z.-J."/>
        </authorList>
    </citation>
    <scope>NUCLEOTIDE SEQUENCE</scope>
    <source>
        <strain evidence="2">TGB11</strain>
    </source>
</reference>
<gene>
    <name evidence="2" type="ORF">N8M53_01070</name>
</gene>
<evidence type="ECO:0000313" key="2">
    <source>
        <dbReference type="EMBL" id="WBA08854.1"/>
    </source>
</evidence>
<organism evidence="2 3">
    <name type="scientific">Salinivibrio kushneri</name>
    <dbReference type="NCBI Taxonomy" id="1908198"/>
    <lineage>
        <taxon>Bacteria</taxon>
        <taxon>Pseudomonadati</taxon>
        <taxon>Pseudomonadota</taxon>
        <taxon>Gammaproteobacteria</taxon>
        <taxon>Vibrionales</taxon>
        <taxon>Vibrionaceae</taxon>
        <taxon>Salinivibrio</taxon>
    </lineage>
</organism>
<evidence type="ECO:0000313" key="3">
    <source>
        <dbReference type="Proteomes" id="UP001164748"/>
    </source>
</evidence>
<keyword evidence="1" id="KW-0812">Transmembrane</keyword>